<dbReference type="CDD" id="cd22584">
    <property type="entry name" value="Rcat_RBR_unk"/>
    <property type="match status" value="1"/>
</dbReference>
<dbReference type="Pfam" id="PF01485">
    <property type="entry name" value="IBR"/>
    <property type="match status" value="1"/>
</dbReference>
<feature type="region of interest" description="Disordered" evidence="10">
    <location>
        <begin position="46"/>
        <end position="100"/>
    </location>
</feature>
<dbReference type="GO" id="GO:0016567">
    <property type="term" value="P:protein ubiquitination"/>
    <property type="evidence" value="ECO:0007669"/>
    <property type="project" value="InterPro"/>
</dbReference>
<evidence type="ECO:0000256" key="10">
    <source>
        <dbReference type="SAM" id="MobiDB-lite"/>
    </source>
</evidence>
<evidence type="ECO:0000256" key="1">
    <source>
        <dbReference type="ARBA" id="ARBA00001798"/>
    </source>
</evidence>
<dbReference type="GO" id="GO:0061630">
    <property type="term" value="F:ubiquitin protein ligase activity"/>
    <property type="evidence" value="ECO:0007669"/>
    <property type="project" value="UniProtKB-EC"/>
</dbReference>
<protein>
    <recommendedName>
        <fullName evidence="2">RBR-type E3 ubiquitin transferase</fullName>
        <ecNumber evidence="2">2.3.2.31</ecNumber>
    </recommendedName>
</protein>
<dbReference type="PROSITE" id="PS51873">
    <property type="entry name" value="TRIAD"/>
    <property type="match status" value="1"/>
</dbReference>
<feature type="compositionally biased region" description="Basic and acidic residues" evidence="10">
    <location>
        <begin position="209"/>
        <end position="223"/>
    </location>
</feature>
<dbReference type="GO" id="GO:0008270">
    <property type="term" value="F:zinc ion binding"/>
    <property type="evidence" value="ECO:0007669"/>
    <property type="project" value="UniProtKB-KW"/>
</dbReference>
<dbReference type="Gene3D" id="1.20.120.1750">
    <property type="match status" value="1"/>
</dbReference>
<feature type="domain" description="RING-type" evidence="11">
    <location>
        <begin position="260"/>
        <end position="457"/>
    </location>
</feature>
<keyword evidence="6" id="KW-0863">Zinc-finger</keyword>
<evidence type="ECO:0000256" key="9">
    <source>
        <dbReference type="SAM" id="Coils"/>
    </source>
</evidence>
<dbReference type="AlphaFoldDB" id="A0A4R8RHR3"/>
<dbReference type="EMBL" id="RYZW01000046">
    <property type="protein sequence ID" value="TDZ58329.1"/>
    <property type="molecule type" value="Genomic_DNA"/>
</dbReference>
<keyword evidence="7" id="KW-0833">Ubl conjugation pathway</keyword>
<evidence type="ECO:0000256" key="8">
    <source>
        <dbReference type="ARBA" id="ARBA00022833"/>
    </source>
</evidence>
<feature type="compositionally biased region" description="Low complexity" evidence="10">
    <location>
        <begin position="236"/>
        <end position="249"/>
    </location>
</feature>
<reference evidence="12 13" key="1">
    <citation type="submission" date="2018-12" db="EMBL/GenBank/DDBJ databases">
        <title>Genome sequence and assembly of Colletotrichum trifolii.</title>
        <authorList>
            <person name="Gan P."/>
            <person name="Shirasu K."/>
        </authorList>
    </citation>
    <scope>NUCLEOTIDE SEQUENCE [LARGE SCALE GENOMIC DNA]</scope>
    <source>
        <strain evidence="12 13">543-2</strain>
    </source>
</reference>
<evidence type="ECO:0000313" key="12">
    <source>
        <dbReference type="EMBL" id="TDZ58329.1"/>
    </source>
</evidence>
<dbReference type="Proteomes" id="UP000295703">
    <property type="component" value="Unassembled WGS sequence"/>
</dbReference>
<gene>
    <name evidence="12" type="primary">rbrA</name>
    <name evidence="12" type="ORF">CTRI78_v005504</name>
</gene>
<keyword evidence="13" id="KW-1185">Reference proteome</keyword>
<organism evidence="12 13">
    <name type="scientific">Colletotrichum trifolii</name>
    <dbReference type="NCBI Taxonomy" id="5466"/>
    <lineage>
        <taxon>Eukaryota</taxon>
        <taxon>Fungi</taxon>
        <taxon>Dikarya</taxon>
        <taxon>Ascomycota</taxon>
        <taxon>Pezizomycotina</taxon>
        <taxon>Sordariomycetes</taxon>
        <taxon>Hypocreomycetidae</taxon>
        <taxon>Glomerellales</taxon>
        <taxon>Glomerellaceae</taxon>
        <taxon>Colletotrichum</taxon>
        <taxon>Colletotrichum orbiculare species complex</taxon>
    </lineage>
</organism>
<comment type="catalytic activity">
    <reaction evidence="1">
        <text>[E2 ubiquitin-conjugating enzyme]-S-ubiquitinyl-L-cysteine + [acceptor protein]-L-lysine = [E2 ubiquitin-conjugating enzyme]-L-cysteine + [acceptor protein]-N(6)-ubiquitinyl-L-lysine.</text>
        <dbReference type="EC" id="2.3.2.31"/>
    </reaction>
</comment>
<dbReference type="EC" id="2.3.2.31" evidence="2"/>
<evidence type="ECO:0000256" key="4">
    <source>
        <dbReference type="ARBA" id="ARBA00022723"/>
    </source>
</evidence>
<keyword evidence="4" id="KW-0479">Metal-binding</keyword>
<name>A0A4R8RHR3_COLTR</name>
<dbReference type="InterPro" id="IPR044066">
    <property type="entry name" value="TRIAD_supradom"/>
</dbReference>
<evidence type="ECO:0000256" key="7">
    <source>
        <dbReference type="ARBA" id="ARBA00022786"/>
    </source>
</evidence>
<evidence type="ECO:0000256" key="6">
    <source>
        <dbReference type="ARBA" id="ARBA00022771"/>
    </source>
</evidence>
<accession>A0A4R8RHR3</accession>
<keyword evidence="9" id="KW-0175">Coiled coil</keyword>
<dbReference type="InterPro" id="IPR002867">
    <property type="entry name" value="IBR_dom"/>
</dbReference>
<keyword evidence="3" id="KW-0808">Transferase</keyword>
<keyword evidence="8" id="KW-0862">Zinc</keyword>
<proteinExistence type="predicted"/>
<dbReference type="InterPro" id="IPR031127">
    <property type="entry name" value="E3_UB_ligase_RBR"/>
</dbReference>
<evidence type="ECO:0000313" key="13">
    <source>
        <dbReference type="Proteomes" id="UP000295703"/>
    </source>
</evidence>
<evidence type="ECO:0000256" key="3">
    <source>
        <dbReference type="ARBA" id="ARBA00022679"/>
    </source>
</evidence>
<evidence type="ECO:0000259" key="11">
    <source>
        <dbReference type="PROSITE" id="PS51873"/>
    </source>
</evidence>
<sequence length="749" mass="83711">MSTAADTFVEMRTPNAPTDWAAVFWQNECAAFYGNPSVTPGDFALGVDSSAKGKGKERQADLDVPAPPPPEDGVTGTTGVDEDMGEDWKEYNPPAALTSAPNVTDDVLLGILRASIENIKSGIEEEKQLQAREAEREMEPEEESREDDAAENVPAIEGPVIPEPNPTDVIPVKVTRDNEAESSPSAIPGNGEGSSTSAGPPKTHRKSRRIMERILSRFGDKEGSSSSSKGLFKVGSNASKSSIDASSSSDRTKAAKTQPLLVECVSCLDEFPPKQTIELPCHNYCISCFLRLVKSASEHEQHWPPKCCLNEVPQRVVMRHVPRDLGRAYTARLAEWALPVGERLYCHRGDCGLWIPPYHADPARRTARCAAGHRICTLCRGAQHAADDECPEDRDLALTHNLAEDEGWQHCGRCNALVEHSEACQHMTCRCGHQFCYVCGLRWLSCGCTVAQLMERKDAAAQRRQAREQREQQADAELRDALRQIDEFEREEARKAELLRAEAARLEEDRAQRQLEERVKQESLRRHEADVKFAALRTALDAVHDLQEVMVRFQHDKECELDARGAEEAAAELAGRNRAELAAVAEAGRKKKAAKEKGLAAEHAARAREEKAAEDAYKEQLDRYFATKPDGEQRAAQLMREFRRRMDVGWLAWSKWRDDAAARHKHEVDMDVTIRKELMAEFELRHAECVLEARTAMKRRQAAEVRWTTLVIAERIRMLAEMKTMELEDGGETFYSMSEGEGEEEEGSS</sequence>
<dbReference type="SUPFAM" id="SSF57850">
    <property type="entry name" value="RING/U-box"/>
    <property type="match status" value="1"/>
</dbReference>
<dbReference type="STRING" id="5466.A0A4R8RHR3"/>
<evidence type="ECO:0000256" key="5">
    <source>
        <dbReference type="ARBA" id="ARBA00022737"/>
    </source>
</evidence>
<feature type="compositionally biased region" description="Acidic residues" evidence="10">
    <location>
        <begin position="138"/>
        <end position="150"/>
    </location>
</feature>
<feature type="compositionally biased region" description="Basic and acidic residues" evidence="10">
    <location>
        <begin position="122"/>
        <end position="137"/>
    </location>
</feature>
<evidence type="ECO:0000256" key="2">
    <source>
        <dbReference type="ARBA" id="ARBA00012251"/>
    </source>
</evidence>
<dbReference type="PANTHER" id="PTHR11685">
    <property type="entry name" value="RBR FAMILY RING FINGER AND IBR DOMAIN-CONTAINING"/>
    <property type="match status" value="1"/>
</dbReference>
<feature type="coiled-coil region" evidence="9">
    <location>
        <begin position="450"/>
        <end position="521"/>
    </location>
</feature>
<keyword evidence="5" id="KW-0677">Repeat</keyword>
<feature type="region of interest" description="Disordered" evidence="10">
    <location>
        <begin position="119"/>
        <end position="252"/>
    </location>
</feature>
<comment type="caution">
    <text evidence="12">The sequence shown here is derived from an EMBL/GenBank/DDBJ whole genome shotgun (WGS) entry which is preliminary data.</text>
</comment>